<evidence type="ECO:0000313" key="1">
    <source>
        <dbReference type="EMBL" id="KAA1181279.1"/>
    </source>
</evidence>
<gene>
    <name evidence="1" type="ORF">F0L16_17135</name>
</gene>
<dbReference type="RefSeq" id="WP_149617280.1">
    <property type="nucleotide sequence ID" value="NZ_CAWPFF010000082.1"/>
</dbReference>
<name>A0A5B0W5V8_9GAMM</name>
<comment type="caution">
    <text evidence="1">The sequence shown here is derived from an EMBL/GenBank/DDBJ whole genome shotgun (WGS) entry which is preliminary data.</text>
</comment>
<dbReference type="AlphaFoldDB" id="A0A5B0W5V8"/>
<protein>
    <submittedName>
        <fullName evidence="1">Uncharacterized protein</fullName>
    </submittedName>
</protein>
<proteinExistence type="predicted"/>
<sequence length="932" mass="106819">MEDSFPVSLEEWNVALVKSFFLKSSHAGLTLSRIDTTGRIFEQLAGSRTKEDAKQSFLDAFGKDASRIQKYLYGKSQLDILAKNKGYPTCFAILYLTLLAASADDDTHEEGDFRVRFSVLLGFDKGKKFNFEKLPKLWERIEKWSYEKQNCSRFILPVPSKNEPLIGYSKRIAFPSYKDEVFLRNILFDNKFDHHLTFDSVNKVVHQCISRFGEVFKKEFFEFRSLLAKADMQKAYYSPFWGAVRDIATYIEKEQVKENGKYCIQLDFSDPEYPEIYLLMDDIAVATSGISSYHPLLNNIDDYNNIYYEGSLNITLNALVSLLKSRGKNFLNSRVGAALLSGCLPLFRDSFGYISSDGEYYDNSPLYLILHHEYANSICSVLKNTIEMAQKIDIKSAKWAMIFFNKVSRQSLDKIASLLPAEASRFLIQGWRPAKPYMTDMARFGQAVLLNPASTPLIHMDGAIGGSYIISNSNGDELISGSLVQASKGLFIPSEKLIEISDQTFCRYELTLVSSNTPVIFDVHVLDHAPYAGYREITEPQDWLTDGPLGTLIPLDDSSTIDPVKQEKMTPLSGSQPLWQYENNLLTKCGHVELHDIPAVFDWLAEALALRFQRRSTLPFSELKRHIELVSQATSIPAWKLRRTLFAIGWFRVVQRRHAPYLVLSLAKRTISVDAAKQGAIARVMGMFTRSERNYLQEALQSRELIRRWLIADNSLSIGCIELHLSDTKRAHDFIEKFELHLINRDDFPINPLSGVLQPLSQMQRISILPSDVYISLWQTEKHQWSEERPVNIADDCILMRCREKQRYRYYIRQRSNYWQTDSFTWALMAHVMYSEGKFGIRNGDSDWNWSTKIIALPPSVIQWWVHIAGGCLSITDDGSFLFAGGKKPLWNHMSTEPFFYQAIARRNRALAMRKMANLYSDFIESGGEEND</sequence>
<accession>A0A5B0W5V8</accession>
<reference evidence="1 2" key="1">
    <citation type="submission" date="2019-09" db="EMBL/GenBank/DDBJ databases">
        <title>Whole genome sequence of Photorhabdus heterorhabditis strain ETL (Enterobacteriales: Enterobacteriaceae) a bacterial symbiont of Heterorhabditis zealandica strain ETL (Rhabditida: Heterorhabditidae).</title>
        <authorList>
            <person name="Lulamba T.E."/>
            <person name="Serepa-Dlamini M.H."/>
        </authorList>
    </citation>
    <scope>NUCLEOTIDE SEQUENCE [LARGE SCALE GENOMIC DNA]</scope>
    <source>
        <strain evidence="1 2">ETL</strain>
    </source>
</reference>
<evidence type="ECO:0000313" key="2">
    <source>
        <dbReference type="Proteomes" id="UP000322184"/>
    </source>
</evidence>
<dbReference type="EMBL" id="VTUW01000040">
    <property type="protein sequence ID" value="KAA1181279.1"/>
    <property type="molecule type" value="Genomic_DNA"/>
</dbReference>
<dbReference type="Proteomes" id="UP000322184">
    <property type="component" value="Unassembled WGS sequence"/>
</dbReference>
<organism evidence="1 2">
    <name type="scientific">Photorhabdus heterorhabditis</name>
    <dbReference type="NCBI Taxonomy" id="880156"/>
    <lineage>
        <taxon>Bacteria</taxon>
        <taxon>Pseudomonadati</taxon>
        <taxon>Pseudomonadota</taxon>
        <taxon>Gammaproteobacteria</taxon>
        <taxon>Enterobacterales</taxon>
        <taxon>Morganellaceae</taxon>
        <taxon>Photorhabdus</taxon>
    </lineage>
</organism>